<dbReference type="InterPro" id="IPR052707">
    <property type="entry name" value="OsmC_Ohr_Peroxiredoxin"/>
</dbReference>
<dbReference type="GO" id="GO:0004601">
    <property type="term" value="F:peroxidase activity"/>
    <property type="evidence" value="ECO:0007669"/>
    <property type="project" value="UniProtKB-KW"/>
</dbReference>
<gene>
    <name evidence="1" type="ORF">AVDCRST_MAG82-3712</name>
</gene>
<dbReference type="EC" id="1.11.1.15" evidence="1"/>
<dbReference type="Pfam" id="PF02566">
    <property type="entry name" value="OsmC"/>
    <property type="match status" value="1"/>
</dbReference>
<accession>A0A6J4QNG5</accession>
<dbReference type="EMBL" id="CADCVA010000453">
    <property type="protein sequence ID" value="CAA9450011.1"/>
    <property type="molecule type" value="Genomic_DNA"/>
</dbReference>
<dbReference type="Gene3D" id="3.30.300.20">
    <property type="match status" value="1"/>
</dbReference>
<dbReference type="SUPFAM" id="SSF82784">
    <property type="entry name" value="OsmC-like"/>
    <property type="match status" value="1"/>
</dbReference>
<dbReference type="AlphaFoldDB" id="A0A6J4QNG5"/>
<dbReference type="InterPro" id="IPR019904">
    <property type="entry name" value="Peroxiredoxin_OsmC"/>
</dbReference>
<sequence length="145" mass="15535">MATAERRANVVWSGNLFKGSGTFELASSEAVRDLPVTWASRTERPDGKTSPEELIAAAHASCFAMAFSNTLAEQGNEPEELNISAVCTFDADQVKITTMVLDVRGRVPGLDEEGFRSAADQAEQGCPVSNALRGNVDMQLNVSLD</sequence>
<protein>
    <submittedName>
        <fullName evidence="1">Peroxiredoxin OsmC</fullName>
        <ecNumber evidence="1">1.11.1.15</ecNumber>
    </submittedName>
</protein>
<dbReference type="InterPro" id="IPR003718">
    <property type="entry name" value="OsmC/Ohr_fam"/>
</dbReference>
<dbReference type="NCBIfam" id="TIGR03562">
    <property type="entry name" value="osmo_induc_OsmC"/>
    <property type="match status" value="1"/>
</dbReference>
<organism evidence="1">
    <name type="scientific">uncultured Rubrobacteraceae bacterium</name>
    <dbReference type="NCBI Taxonomy" id="349277"/>
    <lineage>
        <taxon>Bacteria</taxon>
        <taxon>Bacillati</taxon>
        <taxon>Actinomycetota</taxon>
        <taxon>Rubrobacteria</taxon>
        <taxon>Rubrobacterales</taxon>
        <taxon>Rubrobacteraceae</taxon>
        <taxon>environmental samples</taxon>
    </lineage>
</organism>
<keyword evidence="1" id="KW-0575">Peroxidase</keyword>
<keyword evidence="1" id="KW-0560">Oxidoreductase</keyword>
<evidence type="ECO:0000313" key="1">
    <source>
        <dbReference type="EMBL" id="CAA9450011.1"/>
    </source>
</evidence>
<dbReference type="InterPro" id="IPR015946">
    <property type="entry name" value="KH_dom-like_a/b"/>
</dbReference>
<name>A0A6J4QNG5_9ACTN</name>
<dbReference type="PANTHER" id="PTHR42830:SF1">
    <property type="entry name" value="OSMOTICALLY INDUCIBLE FAMILY PROTEIN"/>
    <property type="match status" value="1"/>
</dbReference>
<dbReference type="GO" id="GO:0006979">
    <property type="term" value="P:response to oxidative stress"/>
    <property type="evidence" value="ECO:0007669"/>
    <property type="project" value="InterPro"/>
</dbReference>
<reference evidence="1" key="1">
    <citation type="submission" date="2020-02" db="EMBL/GenBank/DDBJ databases">
        <authorList>
            <person name="Meier V. D."/>
        </authorList>
    </citation>
    <scope>NUCLEOTIDE SEQUENCE</scope>
    <source>
        <strain evidence="1">AVDCRST_MAG82</strain>
    </source>
</reference>
<dbReference type="PANTHER" id="PTHR42830">
    <property type="entry name" value="OSMOTICALLY INDUCIBLE FAMILY PROTEIN"/>
    <property type="match status" value="1"/>
</dbReference>
<proteinExistence type="predicted"/>
<dbReference type="InterPro" id="IPR036102">
    <property type="entry name" value="OsmC/Ohrsf"/>
</dbReference>